<evidence type="ECO:0000313" key="1">
    <source>
        <dbReference type="EMBL" id="AOM67890.1"/>
    </source>
</evidence>
<keyword evidence="1" id="KW-0934">Plastid</keyword>
<protein>
    <submittedName>
        <fullName evidence="1">Uncharacterized protein</fullName>
    </submittedName>
</protein>
<sequence>MFKEDSLNKKKLSSFYLLTIEYHISKSKYLSIYTFICYFQYLSNKVINTSLYKLYSYNQDIYTGIGIKCNMPINKLPSFRLEYRINNIGKNILIFRTDLHYN</sequence>
<reference evidence="1" key="1">
    <citation type="journal article" date="2016" name="BMC Biol.">
        <title>Parallel evolution of highly conserved plastid genome architecture in red seaweeds and seed plants.</title>
        <authorList>
            <person name="Lee J."/>
            <person name="Cho C.H."/>
            <person name="Park S.I."/>
            <person name="Choi J.W."/>
            <person name="Song H.S."/>
            <person name="West J.A."/>
            <person name="Bhattacharya D."/>
            <person name="Yoon H.S."/>
        </authorList>
    </citation>
    <scope>NUCLEOTIDE SEQUENCE</scope>
</reference>
<dbReference type="AlphaFoldDB" id="A0A1C9CHM1"/>
<gene>
    <name evidence="1" type="primary">orf103</name>
    <name evidence="1" type="ORF">Plocam_054</name>
</gene>
<accession>A0A1C9CHM1</accession>
<proteinExistence type="predicted"/>
<dbReference type="RefSeq" id="YP_009297952.1">
    <property type="nucleotide sequence ID" value="NC_031179.1"/>
</dbReference>
<dbReference type="EMBL" id="KX284727">
    <property type="protein sequence ID" value="AOM67890.1"/>
    <property type="molecule type" value="Genomic_DNA"/>
</dbReference>
<name>A0A1C9CHM1_PLOCA</name>
<geneLocation type="plastid" evidence="1"/>
<organism evidence="1">
    <name type="scientific">Plocamium cartilagineum</name>
    <name type="common">Red comb weed</name>
    <name type="synonym">Gelidium cartilagineum</name>
    <dbReference type="NCBI Taxonomy" id="31452"/>
    <lineage>
        <taxon>Eukaryota</taxon>
        <taxon>Rhodophyta</taxon>
        <taxon>Florideophyceae</taxon>
        <taxon>Rhodymeniophycidae</taxon>
        <taxon>Plocamiales</taxon>
        <taxon>Plocamiaceae</taxon>
        <taxon>Plocamium</taxon>
    </lineage>
</organism>
<dbReference type="GeneID" id="29074347"/>